<name>A0A0Q3HRM9_9FLAO</name>
<reference evidence="2 3" key="1">
    <citation type="submission" date="2015-10" db="EMBL/GenBank/DDBJ databases">
        <title>Chryseobacterium aquaticum genome.</title>
        <authorList>
            <person name="Newman J.D."/>
            <person name="Ferguson M.B."/>
            <person name="Miller J.R."/>
        </authorList>
    </citation>
    <scope>NUCLEOTIDE SEQUENCE [LARGE SCALE GENOMIC DNA]</scope>
    <source>
        <strain evidence="2 3">KCTC 12483</strain>
    </source>
</reference>
<dbReference type="EMBL" id="LLYZ01000005">
    <property type="protein sequence ID" value="KQK25359.1"/>
    <property type="molecule type" value="Genomic_DNA"/>
</dbReference>
<dbReference type="RefSeq" id="WP_056013610.1">
    <property type="nucleotide sequence ID" value="NZ_LLYZ01000005.1"/>
</dbReference>
<feature type="chain" id="PRO_5006203649" description="Oxidoreductase" evidence="1">
    <location>
        <begin position="22"/>
        <end position="119"/>
    </location>
</feature>
<keyword evidence="3" id="KW-1185">Reference proteome</keyword>
<dbReference type="OrthoDB" id="883826at2"/>
<evidence type="ECO:0000313" key="3">
    <source>
        <dbReference type="Proteomes" id="UP000051682"/>
    </source>
</evidence>
<sequence length="119" mass="13687">MKKILFLIISCLLLVSCVQKAYKQTVIYTVKVPNSNNITSVGVRGDNKPLSWDQDTQLSKIDGDNLYQVKITYITGYKFAEVKFTINGEYELQNMPNRKVEFNDSGITYYNAVFNQEKK</sequence>
<dbReference type="PROSITE" id="PS51257">
    <property type="entry name" value="PROKAR_LIPOPROTEIN"/>
    <property type="match status" value="1"/>
</dbReference>
<organism evidence="2 3">
    <name type="scientific">Chryseobacterium aquaticum</name>
    <dbReference type="NCBI Taxonomy" id="452084"/>
    <lineage>
        <taxon>Bacteria</taxon>
        <taxon>Pseudomonadati</taxon>
        <taxon>Bacteroidota</taxon>
        <taxon>Flavobacteriia</taxon>
        <taxon>Flavobacteriales</taxon>
        <taxon>Weeksellaceae</taxon>
        <taxon>Chryseobacterium group</taxon>
        <taxon>Chryseobacterium</taxon>
    </lineage>
</organism>
<dbReference type="Proteomes" id="UP000051682">
    <property type="component" value="Unassembled WGS sequence"/>
</dbReference>
<evidence type="ECO:0000313" key="2">
    <source>
        <dbReference type="EMBL" id="KQK25359.1"/>
    </source>
</evidence>
<dbReference type="AlphaFoldDB" id="A0A0Q3HRM9"/>
<comment type="caution">
    <text evidence="2">The sequence shown here is derived from an EMBL/GenBank/DDBJ whole genome shotgun (WGS) entry which is preliminary data.</text>
</comment>
<accession>A0A0Q3HRM9</accession>
<feature type="signal peptide" evidence="1">
    <location>
        <begin position="1"/>
        <end position="21"/>
    </location>
</feature>
<gene>
    <name evidence="2" type="ORF">AR438_07040</name>
</gene>
<dbReference type="STRING" id="452084.AR438_07040"/>
<protein>
    <recommendedName>
        <fullName evidence="4">Oxidoreductase</fullName>
    </recommendedName>
</protein>
<keyword evidence="1" id="KW-0732">Signal</keyword>
<evidence type="ECO:0008006" key="4">
    <source>
        <dbReference type="Google" id="ProtNLM"/>
    </source>
</evidence>
<proteinExistence type="predicted"/>
<evidence type="ECO:0000256" key="1">
    <source>
        <dbReference type="SAM" id="SignalP"/>
    </source>
</evidence>